<dbReference type="InterPro" id="IPR018750">
    <property type="entry name" value="DUF2306_membrane"/>
</dbReference>
<keyword evidence="1" id="KW-1133">Transmembrane helix</keyword>
<protein>
    <submittedName>
        <fullName evidence="2">Predicted membrane protein</fullName>
    </submittedName>
</protein>
<feature type="transmembrane region" description="Helical" evidence="1">
    <location>
        <begin position="35"/>
        <end position="54"/>
    </location>
</feature>
<keyword evidence="3" id="KW-1185">Reference proteome</keyword>
<sequence>MAFALHVGFGGLALLLSPVRFAARLRNRAPAVHRTVGRVVLGSVAVAGTAGLVLAPHSLAGGVGTAGFGLLAALWLGCAAAALRAIRHRDVAAHRRWVVRTFALTYAAVTLRLWLLVLVPAQVALAGVPGQVAFQRAYLLVPFLAWVPNLLVAERYPAAGTRFPAARRGTPSP</sequence>
<keyword evidence="1" id="KW-0812">Transmembrane</keyword>
<evidence type="ECO:0000313" key="2">
    <source>
        <dbReference type="EMBL" id="SES79685.1"/>
    </source>
</evidence>
<feature type="transmembrane region" description="Helical" evidence="1">
    <location>
        <begin position="133"/>
        <end position="152"/>
    </location>
</feature>
<dbReference type="AlphaFoldDB" id="A0A1H9ZDU6"/>
<dbReference type="RefSeq" id="WP_217638017.1">
    <property type="nucleotide sequence ID" value="NZ_FOIE01000001.1"/>
</dbReference>
<dbReference type="EMBL" id="FOIE01000001">
    <property type="protein sequence ID" value="SES79685.1"/>
    <property type="molecule type" value="Genomic_DNA"/>
</dbReference>
<dbReference type="Pfam" id="PF10067">
    <property type="entry name" value="DUF2306"/>
    <property type="match status" value="1"/>
</dbReference>
<proteinExistence type="predicted"/>
<evidence type="ECO:0000256" key="1">
    <source>
        <dbReference type="SAM" id="Phobius"/>
    </source>
</evidence>
<organism evidence="2 3">
    <name type="scientific">Geodermatophilus poikilotrophus</name>
    <dbReference type="NCBI Taxonomy" id="1333667"/>
    <lineage>
        <taxon>Bacteria</taxon>
        <taxon>Bacillati</taxon>
        <taxon>Actinomycetota</taxon>
        <taxon>Actinomycetes</taxon>
        <taxon>Geodermatophilales</taxon>
        <taxon>Geodermatophilaceae</taxon>
        <taxon>Geodermatophilus</taxon>
    </lineage>
</organism>
<reference evidence="3" key="1">
    <citation type="submission" date="2016-10" db="EMBL/GenBank/DDBJ databases">
        <authorList>
            <person name="Varghese N."/>
            <person name="Submissions S."/>
        </authorList>
    </citation>
    <scope>NUCLEOTIDE SEQUENCE [LARGE SCALE GENOMIC DNA]</scope>
    <source>
        <strain evidence="3">DSM 44209</strain>
    </source>
</reference>
<keyword evidence="1" id="KW-0472">Membrane</keyword>
<gene>
    <name evidence="2" type="ORF">SAMN04488546_0539</name>
</gene>
<evidence type="ECO:0000313" key="3">
    <source>
        <dbReference type="Proteomes" id="UP000198507"/>
    </source>
</evidence>
<feature type="transmembrane region" description="Helical" evidence="1">
    <location>
        <begin position="6"/>
        <end position="23"/>
    </location>
</feature>
<feature type="transmembrane region" description="Helical" evidence="1">
    <location>
        <begin position="98"/>
        <end position="121"/>
    </location>
</feature>
<accession>A0A1H9ZDU6</accession>
<feature type="transmembrane region" description="Helical" evidence="1">
    <location>
        <begin position="66"/>
        <end position="86"/>
    </location>
</feature>
<dbReference type="Proteomes" id="UP000198507">
    <property type="component" value="Unassembled WGS sequence"/>
</dbReference>
<name>A0A1H9ZDU6_9ACTN</name>